<organism evidence="1 2">
    <name type="scientific">Luteolibacter arcticus</name>
    <dbReference type="NCBI Taxonomy" id="1581411"/>
    <lineage>
        <taxon>Bacteria</taxon>
        <taxon>Pseudomonadati</taxon>
        <taxon>Verrucomicrobiota</taxon>
        <taxon>Verrucomicrobiia</taxon>
        <taxon>Verrucomicrobiales</taxon>
        <taxon>Verrucomicrobiaceae</taxon>
        <taxon>Luteolibacter</taxon>
    </lineage>
</organism>
<evidence type="ECO:0008006" key="3">
    <source>
        <dbReference type="Google" id="ProtNLM"/>
    </source>
</evidence>
<comment type="caution">
    <text evidence="1">The sequence shown here is derived from an EMBL/GenBank/DDBJ whole genome shotgun (WGS) entry which is preliminary data.</text>
</comment>
<dbReference type="Proteomes" id="UP001320876">
    <property type="component" value="Unassembled WGS sequence"/>
</dbReference>
<gene>
    <name evidence="1" type="ORF">OKA05_14685</name>
</gene>
<name>A0ABT3GK13_9BACT</name>
<dbReference type="EMBL" id="JAPDDT010000006">
    <property type="protein sequence ID" value="MCW1923811.1"/>
    <property type="molecule type" value="Genomic_DNA"/>
</dbReference>
<reference evidence="1 2" key="1">
    <citation type="submission" date="2022-10" db="EMBL/GenBank/DDBJ databases">
        <title>Luteolibacter arcticus strain CCTCC AB 2014275, whole genome shotgun sequencing project.</title>
        <authorList>
            <person name="Zhao G."/>
            <person name="Shen L."/>
        </authorList>
    </citation>
    <scope>NUCLEOTIDE SEQUENCE [LARGE SCALE GENOMIC DNA]</scope>
    <source>
        <strain evidence="1 2">CCTCC AB 2014275</strain>
    </source>
</reference>
<evidence type="ECO:0000313" key="2">
    <source>
        <dbReference type="Proteomes" id="UP001320876"/>
    </source>
</evidence>
<protein>
    <recommendedName>
        <fullName evidence="3">HEAT repeat domain-containing protein</fullName>
    </recommendedName>
</protein>
<dbReference type="RefSeq" id="WP_264487919.1">
    <property type="nucleotide sequence ID" value="NZ_JAPDDT010000006.1"/>
</dbReference>
<sequence length="128" mass="14412">MQVPLTVLCFILGFIVVVWLNHWRRKHEGDELVYLEQVKNGPKDLPGHARWAIYRNKPLDAAPPPASDLLEGAVAIGDHESAIEILESMSDEERHRPEVMQQRITLAKATGKEELARRLEAELAELAG</sequence>
<proteinExistence type="predicted"/>
<evidence type="ECO:0000313" key="1">
    <source>
        <dbReference type="EMBL" id="MCW1923811.1"/>
    </source>
</evidence>
<accession>A0ABT3GK13</accession>
<keyword evidence="2" id="KW-1185">Reference proteome</keyword>